<comment type="caution">
    <text evidence="6">The sequence shown here is derived from an EMBL/GenBank/DDBJ whole genome shotgun (WGS) entry which is preliminary data.</text>
</comment>
<keyword evidence="4" id="KW-1133">Transmembrane helix</keyword>
<evidence type="ECO:0000256" key="4">
    <source>
        <dbReference type="SAM" id="Phobius"/>
    </source>
</evidence>
<feature type="domain" description="Signal transduction histidine kinase subgroup 3 dimerisation and phosphoacceptor" evidence="5">
    <location>
        <begin position="175"/>
        <end position="241"/>
    </location>
</feature>
<proteinExistence type="predicted"/>
<feature type="transmembrane region" description="Helical" evidence="4">
    <location>
        <begin position="70"/>
        <end position="94"/>
    </location>
</feature>
<dbReference type="CDD" id="cd16917">
    <property type="entry name" value="HATPase_UhpB-NarQ-NarX-like"/>
    <property type="match status" value="1"/>
</dbReference>
<evidence type="ECO:0000259" key="5">
    <source>
        <dbReference type="Pfam" id="PF07730"/>
    </source>
</evidence>
<dbReference type="EC" id="2.7.13.3" evidence="6"/>
<name>A0ABU1V0L2_9GAMM</name>
<dbReference type="InterPro" id="IPR050482">
    <property type="entry name" value="Sensor_HK_TwoCompSys"/>
</dbReference>
<keyword evidence="7" id="KW-1185">Reference proteome</keyword>
<keyword evidence="4" id="KW-0812">Transmembrane</keyword>
<keyword evidence="2 6" id="KW-0418">Kinase</keyword>
<reference evidence="6 7" key="1">
    <citation type="submission" date="2023-07" db="EMBL/GenBank/DDBJ databases">
        <title>Sorghum-associated microbial communities from plants grown in Nebraska, USA.</title>
        <authorList>
            <person name="Schachtman D."/>
        </authorList>
    </citation>
    <scope>NUCLEOTIDE SEQUENCE [LARGE SCALE GENOMIC DNA]</scope>
    <source>
        <strain evidence="6 7">BE190</strain>
    </source>
</reference>
<feature type="transmembrane region" description="Helical" evidence="4">
    <location>
        <begin position="106"/>
        <end position="125"/>
    </location>
</feature>
<dbReference type="PANTHER" id="PTHR24421:SF63">
    <property type="entry name" value="SENSOR HISTIDINE KINASE DESK"/>
    <property type="match status" value="1"/>
</dbReference>
<organism evidence="6 7">
    <name type="scientific">Cellvibrio fibrivorans</name>
    <dbReference type="NCBI Taxonomy" id="126350"/>
    <lineage>
        <taxon>Bacteria</taxon>
        <taxon>Pseudomonadati</taxon>
        <taxon>Pseudomonadota</taxon>
        <taxon>Gammaproteobacteria</taxon>
        <taxon>Cellvibrionales</taxon>
        <taxon>Cellvibrionaceae</taxon>
        <taxon>Cellvibrio</taxon>
    </lineage>
</organism>
<dbReference type="Pfam" id="PF07730">
    <property type="entry name" value="HisKA_3"/>
    <property type="match status" value="1"/>
</dbReference>
<dbReference type="Proteomes" id="UP001253595">
    <property type="component" value="Unassembled WGS sequence"/>
</dbReference>
<evidence type="ECO:0000313" key="6">
    <source>
        <dbReference type="EMBL" id="MDR7091004.1"/>
    </source>
</evidence>
<feature type="transmembrane region" description="Helical" evidence="4">
    <location>
        <begin position="12"/>
        <end position="29"/>
    </location>
</feature>
<keyword evidence="1 6" id="KW-0808">Transferase</keyword>
<dbReference type="SUPFAM" id="SSF55874">
    <property type="entry name" value="ATPase domain of HSP90 chaperone/DNA topoisomerase II/histidine kinase"/>
    <property type="match status" value="1"/>
</dbReference>
<feature type="transmembrane region" description="Helical" evidence="4">
    <location>
        <begin position="131"/>
        <end position="149"/>
    </location>
</feature>
<dbReference type="Gene3D" id="3.30.565.10">
    <property type="entry name" value="Histidine kinase-like ATPase, C-terminal domain"/>
    <property type="match status" value="1"/>
</dbReference>
<keyword evidence="6" id="KW-0032">Aminotransferase</keyword>
<evidence type="ECO:0000256" key="1">
    <source>
        <dbReference type="ARBA" id="ARBA00022679"/>
    </source>
</evidence>
<sequence>MNHHPEQCAGSIYSAKSWIWLVFSLYYFVPVYYMPFSALAQVLLVGIYCIFVSLYLWAITLKAQHVWKPVLAIVLLAVVITPYSPGSSTFFSYIGFLVGFTYRTKIWLSITGALVAIIIAMHYQFNYPFPYFAFPALSGLATIGIIGYVEKLRMEARISQQKSHQEIEQLAVIAERERIARDLHDILGHTLSSIALKAELAEKLLEQEKHEQVQQHLSELHQIARNSLSLVRQTVSGYKHRGLSGEVMELCDKLRQKGFVVELDGDIPQLSPRAETAIILALTELTTNVLRHSKGNHCKIEFQQNCDKILVRMHDNGEVKSLVPGNGLQGIQERLNALMGDLQSSINKGCEFIISLPRNELNQLES</sequence>
<accession>A0ABU1V0L2</accession>
<protein>
    <submittedName>
        <fullName evidence="6">Two-component system sensor histidine kinase DesK</fullName>
        <ecNumber evidence="6">2.7.13.3</ecNumber>
    </submittedName>
</protein>
<evidence type="ECO:0000256" key="2">
    <source>
        <dbReference type="ARBA" id="ARBA00022777"/>
    </source>
</evidence>
<dbReference type="Gene3D" id="1.20.5.1930">
    <property type="match status" value="1"/>
</dbReference>
<dbReference type="GO" id="GO:0008483">
    <property type="term" value="F:transaminase activity"/>
    <property type="evidence" value="ECO:0007669"/>
    <property type="project" value="UniProtKB-KW"/>
</dbReference>
<keyword evidence="4" id="KW-0472">Membrane</keyword>
<keyword evidence="3" id="KW-0902">Two-component regulatory system</keyword>
<gene>
    <name evidence="6" type="ORF">J2X05_003030</name>
</gene>
<dbReference type="InterPro" id="IPR036890">
    <property type="entry name" value="HATPase_C_sf"/>
</dbReference>
<evidence type="ECO:0000313" key="7">
    <source>
        <dbReference type="Proteomes" id="UP001253595"/>
    </source>
</evidence>
<dbReference type="InterPro" id="IPR011712">
    <property type="entry name" value="Sig_transdc_His_kin_sub3_dim/P"/>
</dbReference>
<feature type="transmembrane region" description="Helical" evidence="4">
    <location>
        <begin position="36"/>
        <end position="58"/>
    </location>
</feature>
<dbReference type="EMBL" id="JAVDVX010000005">
    <property type="protein sequence ID" value="MDR7091004.1"/>
    <property type="molecule type" value="Genomic_DNA"/>
</dbReference>
<dbReference type="GO" id="GO:0004673">
    <property type="term" value="F:protein histidine kinase activity"/>
    <property type="evidence" value="ECO:0007669"/>
    <property type="project" value="UniProtKB-EC"/>
</dbReference>
<evidence type="ECO:0000256" key="3">
    <source>
        <dbReference type="ARBA" id="ARBA00023012"/>
    </source>
</evidence>
<dbReference type="RefSeq" id="WP_310073781.1">
    <property type="nucleotide sequence ID" value="NZ_JAVDVX010000005.1"/>
</dbReference>
<dbReference type="PANTHER" id="PTHR24421">
    <property type="entry name" value="NITRATE/NITRITE SENSOR PROTEIN NARX-RELATED"/>
    <property type="match status" value="1"/>
</dbReference>